<dbReference type="AlphaFoldDB" id="A0A0N1NY51"/>
<feature type="region of interest" description="Disordered" evidence="1">
    <location>
        <begin position="31"/>
        <end position="54"/>
    </location>
</feature>
<dbReference type="GeneID" id="28739456"/>
<dbReference type="EMBL" id="LFJN01000045">
    <property type="protein sequence ID" value="KPI35083.1"/>
    <property type="molecule type" value="Genomic_DNA"/>
</dbReference>
<organism evidence="2 3">
    <name type="scientific">Cyphellophora attinorum</name>
    <dbReference type="NCBI Taxonomy" id="1664694"/>
    <lineage>
        <taxon>Eukaryota</taxon>
        <taxon>Fungi</taxon>
        <taxon>Dikarya</taxon>
        <taxon>Ascomycota</taxon>
        <taxon>Pezizomycotina</taxon>
        <taxon>Eurotiomycetes</taxon>
        <taxon>Chaetothyriomycetidae</taxon>
        <taxon>Chaetothyriales</taxon>
        <taxon>Cyphellophoraceae</taxon>
        <taxon>Cyphellophora</taxon>
    </lineage>
</organism>
<dbReference type="VEuPathDB" id="FungiDB:AB675_7224"/>
<evidence type="ECO:0000256" key="1">
    <source>
        <dbReference type="SAM" id="MobiDB-lite"/>
    </source>
</evidence>
<proteinExistence type="predicted"/>
<name>A0A0N1NY51_9EURO</name>
<comment type="caution">
    <text evidence="2">The sequence shown here is derived from an EMBL/GenBank/DDBJ whole genome shotgun (WGS) entry which is preliminary data.</text>
</comment>
<evidence type="ECO:0000313" key="2">
    <source>
        <dbReference type="EMBL" id="KPI35083.1"/>
    </source>
</evidence>
<sequence length="127" mass="14071">MAVPATTTTATETTSLSPGVLRLLADYELTHSGDEDAPPAPPNPQPDLVTPNPSWWPTDYNDIPPYRPINYSLDRDQRPWARPGIETAFAFTMLNGVGVVAWFAKLWRATGGRLNDQIFRFSIGGER</sequence>
<evidence type="ECO:0000313" key="3">
    <source>
        <dbReference type="Proteomes" id="UP000038010"/>
    </source>
</evidence>
<dbReference type="Proteomes" id="UP000038010">
    <property type="component" value="Unassembled WGS sequence"/>
</dbReference>
<keyword evidence="3" id="KW-1185">Reference proteome</keyword>
<dbReference type="RefSeq" id="XP_017995046.1">
    <property type="nucleotide sequence ID" value="XM_018147576.1"/>
</dbReference>
<reference evidence="2 3" key="1">
    <citation type="submission" date="2015-06" db="EMBL/GenBank/DDBJ databases">
        <title>Draft genome of the ant-associated black yeast Phialophora attae CBS 131958.</title>
        <authorList>
            <person name="Moreno L.F."/>
            <person name="Stielow B.J."/>
            <person name="de Hoog S."/>
            <person name="Vicente V.A."/>
            <person name="Weiss V.A."/>
            <person name="de Vries M."/>
            <person name="Cruz L.M."/>
            <person name="Souza E.M."/>
        </authorList>
    </citation>
    <scope>NUCLEOTIDE SEQUENCE [LARGE SCALE GENOMIC DNA]</scope>
    <source>
        <strain evidence="2 3">CBS 131958</strain>
    </source>
</reference>
<accession>A0A0N1NY51</accession>
<gene>
    <name evidence="2" type="ORF">AB675_7224</name>
</gene>
<protein>
    <submittedName>
        <fullName evidence="2">Uncharacterized protein</fullName>
    </submittedName>
</protein>
<dbReference type="OrthoDB" id="5201563at2759"/>